<dbReference type="AlphaFoldDB" id="A0A9N8QS02"/>
<reference evidence="7" key="1">
    <citation type="submission" date="2020-12" db="EMBL/GenBank/DDBJ databases">
        <authorList>
            <person name="Rodrigo-Torres L."/>
            <person name="Arahal R. D."/>
            <person name="Lucena T."/>
        </authorList>
    </citation>
    <scope>NUCLEOTIDE SEQUENCE</scope>
    <source>
        <strain evidence="7">CECT 9390</strain>
    </source>
</reference>
<feature type="transmembrane region" description="Helical" evidence="5">
    <location>
        <begin position="290"/>
        <end position="308"/>
    </location>
</feature>
<evidence type="ECO:0000313" key="8">
    <source>
        <dbReference type="Proteomes" id="UP000662618"/>
    </source>
</evidence>
<dbReference type="EMBL" id="CAJIMS010000001">
    <property type="protein sequence ID" value="CAD7806948.1"/>
    <property type="molecule type" value="Genomic_DNA"/>
</dbReference>
<dbReference type="PANTHER" id="PTHR23508:SF10">
    <property type="entry name" value="CARBOXYLIC ACID TRANSPORTER PROTEIN HOMOLOG"/>
    <property type="match status" value="1"/>
</dbReference>
<dbReference type="GO" id="GO:0046943">
    <property type="term" value="F:carboxylic acid transmembrane transporter activity"/>
    <property type="evidence" value="ECO:0007669"/>
    <property type="project" value="TreeGrafter"/>
</dbReference>
<feature type="domain" description="Major facilitator superfamily (MFS) profile" evidence="6">
    <location>
        <begin position="12"/>
        <end position="413"/>
    </location>
</feature>
<dbReference type="Pfam" id="PF07690">
    <property type="entry name" value="MFS_1"/>
    <property type="match status" value="1"/>
</dbReference>
<evidence type="ECO:0000256" key="5">
    <source>
        <dbReference type="SAM" id="Phobius"/>
    </source>
</evidence>
<evidence type="ECO:0000256" key="4">
    <source>
        <dbReference type="ARBA" id="ARBA00023136"/>
    </source>
</evidence>
<sequence length="413" mass="45278">MKSKNEMKVWIPAIAVALGYFVDLYDLLLFSSVRTASLKELGITGDTATAYTKNLMNLTVLGMLVGGFLWGILADKKGRLSVLFLSIGTYTLANLFNAFVTDILSYQICRFVAGLGLAGELGVGITLVSELMSKEQRTKAGLIITSSGMLGAVTAGALAYFLKGQMIWGVSSWRFLFILGAIFGILLLVFRVSIKESSLFLNNENTNRGSLTLLFSDKKRMLKFLYCVLVGLPVFFIIGNFITLSPEYGNAKGLSDINPALCVLFCYLSVSIFDILGTWLSKKWKSRKKVLYLFLVIQIVSVAVFLFLPTPTDTIFYIKIAFLGCGTGYWGVLILNSVEQFGTNLRSTVATTVPNLIRGALIPLSICFFDPIKPHVGLVLSGAVVAFFSIAVALFAVSQLRDKFETDLSFQEN</sequence>
<feature type="transmembrane region" description="Helical" evidence="5">
    <location>
        <begin position="140"/>
        <end position="161"/>
    </location>
</feature>
<organism evidence="7 8">
    <name type="scientific">Chryseobacterium aquaeductus</name>
    <dbReference type="NCBI Taxonomy" id="2675056"/>
    <lineage>
        <taxon>Bacteria</taxon>
        <taxon>Pseudomonadati</taxon>
        <taxon>Bacteroidota</taxon>
        <taxon>Flavobacteriia</taxon>
        <taxon>Flavobacteriales</taxon>
        <taxon>Weeksellaceae</taxon>
        <taxon>Chryseobacterium group</taxon>
        <taxon>Chryseobacterium</taxon>
    </lineage>
</organism>
<dbReference type="Gene3D" id="1.20.1250.20">
    <property type="entry name" value="MFS general substrate transporter like domains"/>
    <property type="match status" value="2"/>
</dbReference>
<dbReference type="PROSITE" id="PS50850">
    <property type="entry name" value="MFS"/>
    <property type="match status" value="1"/>
</dbReference>
<dbReference type="InterPro" id="IPR036259">
    <property type="entry name" value="MFS_trans_sf"/>
</dbReference>
<dbReference type="Proteomes" id="UP000662618">
    <property type="component" value="Unassembled WGS sequence"/>
</dbReference>
<proteinExistence type="predicted"/>
<feature type="transmembrane region" description="Helical" evidence="5">
    <location>
        <begin position="378"/>
        <end position="397"/>
    </location>
</feature>
<evidence type="ECO:0000256" key="3">
    <source>
        <dbReference type="ARBA" id="ARBA00022989"/>
    </source>
</evidence>
<dbReference type="GO" id="GO:0005886">
    <property type="term" value="C:plasma membrane"/>
    <property type="evidence" value="ECO:0007669"/>
    <property type="project" value="TreeGrafter"/>
</dbReference>
<keyword evidence="3 5" id="KW-1133">Transmembrane helix</keyword>
<accession>A0A9N8QS02</accession>
<feature type="transmembrane region" description="Helical" evidence="5">
    <location>
        <begin position="257"/>
        <end position="278"/>
    </location>
</feature>
<name>A0A9N8QS02_9FLAO</name>
<evidence type="ECO:0000259" key="6">
    <source>
        <dbReference type="PROSITE" id="PS50850"/>
    </source>
</evidence>
<protein>
    <submittedName>
        <fullName evidence="7">Niacin/nicotinamide transporter NaiP</fullName>
    </submittedName>
</protein>
<comment type="caution">
    <text evidence="7">The sequence shown here is derived from an EMBL/GenBank/DDBJ whole genome shotgun (WGS) entry which is preliminary data.</text>
</comment>
<dbReference type="RefSeq" id="WP_162087979.1">
    <property type="nucleotide sequence ID" value="NZ_CAJIMS010000001.1"/>
</dbReference>
<dbReference type="InterPro" id="IPR011701">
    <property type="entry name" value="MFS"/>
</dbReference>
<feature type="transmembrane region" description="Helical" evidence="5">
    <location>
        <begin position="9"/>
        <end position="30"/>
    </location>
</feature>
<feature type="transmembrane region" description="Helical" evidence="5">
    <location>
        <begin position="80"/>
        <end position="99"/>
    </location>
</feature>
<dbReference type="PANTHER" id="PTHR23508">
    <property type="entry name" value="CARBOXYLIC ACID TRANSPORTER PROTEIN HOMOLOG"/>
    <property type="match status" value="1"/>
</dbReference>
<feature type="transmembrane region" description="Helical" evidence="5">
    <location>
        <begin position="105"/>
        <end position="128"/>
    </location>
</feature>
<feature type="transmembrane region" description="Helical" evidence="5">
    <location>
        <begin position="314"/>
        <end position="335"/>
    </location>
</feature>
<gene>
    <name evidence="7" type="primary">naiP</name>
    <name evidence="7" type="ORF">CHRY9390_01589</name>
</gene>
<evidence type="ECO:0000256" key="2">
    <source>
        <dbReference type="ARBA" id="ARBA00022692"/>
    </source>
</evidence>
<dbReference type="InterPro" id="IPR020846">
    <property type="entry name" value="MFS_dom"/>
</dbReference>
<evidence type="ECO:0000313" key="7">
    <source>
        <dbReference type="EMBL" id="CAD7806948.1"/>
    </source>
</evidence>
<keyword evidence="2 5" id="KW-0812">Transmembrane</keyword>
<feature type="transmembrane region" description="Helical" evidence="5">
    <location>
        <begin position="173"/>
        <end position="194"/>
    </location>
</feature>
<comment type="subcellular location">
    <subcellularLocation>
        <location evidence="1">Membrane</location>
        <topology evidence="1">Multi-pass membrane protein</topology>
    </subcellularLocation>
</comment>
<keyword evidence="4 5" id="KW-0472">Membrane</keyword>
<dbReference type="SUPFAM" id="SSF103473">
    <property type="entry name" value="MFS general substrate transporter"/>
    <property type="match status" value="1"/>
</dbReference>
<keyword evidence="8" id="KW-1185">Reference proteome</keyword>
<evidence type="ECO:0000256" key="1">
    <source>
        <dbReference type="ARBA" id="ARBA00004141"/>
    </source>
</evidence>
<feature type="transmembrane region" description="Helical" evidence="5">
    <location>
        <begin position="55"/>
        <end position="73"/>
    </location>
</feature>
<feature type="transmembrane region" description="Helical" evidence="5">
    <location>
        <begin position="224"/>
        <end position="245"/>
    </location>
</feature>